<evidence type="ECO:0000256" key="1">
    <source>
        <dbReference type="ARBA" id="ARBA00006586"/>
    </source>
</evidence>
<dbReference type="InterPro" id="IPR043147">
    <property type="entry name" value="Penicillin_amidase_A-knob"/>
</dbReference>
<feature type="chain" id="PRO_5028883897" evidence="7">
    <location>
        <begin position="24"/>
        <end position="700"/>
    </location>
</feature>
<feature type="signal peptide" evidence="7">
    <location>
        <begin position="1"/>
        <end position="23"/>
    </location>
</feature>
<evidence type="ECO:0000256" key="2">
    <source>
        <dbReference type="ARBA" id="ARBA00022729"/>
    </source>
</evidence>
<keyword evidence="6" id="KW-0479">Metal-binding</keyword>
<dbReference type="KEGG" id="spap:H3Z74_06455"/>
<keyword evidence="3" id="KW-0378">Hydrolase</keyword>
<dbReference type="InterPro" id="IPR043146">
    <property type="entry name" value="Penicillin_amidase_N_B-knob"/>
</dbReference>
<evidence type="ECO:0000256" key="5">
    <source>
        <dbReference type="PIRSR" id="PIRSR001227-1"/>
    </source>
</evidence>
<evidence type="ECO:0000256" key="6">
    <source>
        <dbReference type="PIRSR" id="PIRSR001227-2"/>
    </source>
</evidence>
<feature type="active site" description="Nucleophile" evidence="5">
    <location>
        <position position="186"/>
    </location>
</feature>
<dbReference type="GO" id="GO:0046872">
    <property type="term" value="F:metal ion binding"/>
    <property type="evidence" value="ECO:0007669"/>
    <property type="project" value="UniProtKB-KW"/>
</dbReference>
<dbReference type="EMBL" id="CP061038">
    <property type="protein sequence ID" value="QNQ10825.1"/>
    <property type="molecule type" value="Genomic_DNA"/>
</dbReference>
<feature type="binding site" evidence="6">
    <location>
        <position position="258"/>
    </location>
    <ligand>
        <name>Ca(2+)</name>
        <dbReference type="ChEBI" id="CHEBI:29108"/>
    </ligand>
</feature>
<evidence type="ECO:0000256" key="7">
    <source>
        <dbReference type="SAM" id="SignalP"/>
    </source>
</evidence>
<gene>
    <name evidence="8" type="ORF">H3Z74_06455</name>
</gene>
<dbReference type="InterPro" id="IPR029055">
    <property type="entry name" value="Ntn_hydrolases_N"/>
</dbReference>
<dbReference type="Gene3D" id="1.10.1400.10">
    <property type="match status" value="1"/>
</dbReference>
<dbReference type="InterPro" id="IPR002692">
    <property type="entry name" value="S45"/>
</dbReference>
<dbReference type="RefSeq" id="WP_187763115.1">
    <property type="nucleotide sequence ID" value="NZ_CP061038.1"/>
</dbReference>
<dbReference type="PIRSF" id="PIRSF001227">
    <property type="entry name" value="Pen_acylase"/>
    <property type="match status" value="1"/>
</dbReference>
<dbReference type="Gene3D" id="3.60.20.10">
    <property type="entry name" value="Glutamine Phosphoribosylpyrophosphate, subunit 1, domain 1"/>
    <property type="match status" value="1"/>
</dbReference>
<name>A0A7H0LMC2_9SPHN</name>
<dbReference type="Proteomes" id="UP000516148">
    <property type="component" value="Chromosome"/>
</dbReference>
<dbReference type="GO" id="GO:0017000">
    <property type="term" value="P:antibiotic biosynthetic process"/>
    <property type="evidence" value="ECO:0007669"/>
    <property type="project" value="InterPro"/>
</dbReference>
<sequence>MKRILNLVLGLGLIAGFANPALAGPATIQWDKWGVPHIQADNQEQAMKAFGWAQMEAHGDLILTLYGRARGRAAEYWGEAYIASDTVIRQLGIPARGREWAAALPTDQRRKLDAFVAGMNAYARAHPERIAADKRAVLPIVSADPLMHLQQIVHRTFIAGSTIGMAMKVPLADVSSAKPEALPNGSNGYAIAPSRSADGHAMLLMNPHLPWSDLYTWFEAQLSFPSSNAYGAAEVGMPFLGIAFGEQGGWTHTVNQFDGADLYALTLDGDRYRFDGGWRPLERSVETLKVRGADGRLTDRALVIERSVHGPVIRREGQKGLALRIAGFDCFGMLQQYWDMAAAKDAGEFEAASSRMQMPFFNTVYASRKGSLYYLYGGRFPDRKQGDHAFWGGIIPGDRSEFLWNETLPYSAIPHFRDPPGGFIQNANDPPWATASPAVLDPRDFAAHIAPPEVMDWRAQHSLRQILAGTSISFDDLVAMQRSNRLEFADRILPDLLAAARISGDADVVEAVRVLTSWDHAAHTDSRGTVLFAEWERRMRAHGGNSVYATQWDPNRPLATPAGLADPTMAVRFLAEAAAAVKARYGRIDIAFGEAIRLRRGAHDLPASGGPVHLGSFRATWSSTAPDGKEVVSGGDSFVAIVSFGDRLRASGLLPYGNTSREDSVHAGDQLDLFSNEKLRKIYFYPEEVRENTERTEVIR</sequence>
<protein>
    <submittedName>
        <fullName evidence="8">Penicillin acylase family protein</fullName>
    </submittedName>
</protein>
<dbReference type="PANTHER" id="PTHR34218">
    <property type="entry name" value="PEPTIDASE S45 PENICILLIN AMIDASE"/>
    <property type="match status" value="1"/>
</dbReference>
<evidence type="ECO:0000256" key="4">
    <source>
        <dbReference type="ARBA" id="ARBA00023145"/>
    </source>
</evidence>
<dbReference type="GO" id="GO:0016811">
    <property type="term" value="F:hydrolase activity, acting on carbon-nitrogen (but not peptide) bonds, in linear amides"/>
    <property type="evidence" value="ECO:0007669"/>
    <property type="project" value="InterPro"/>
</dbReference>
<keyword evidence="9" id="KW-1185">Reference proteome</keyword>
<dbReference type="Gene3D" id="2.30.120.10">
    <property type="match status" value="1"/>
</dbReference>
<dbReference type="AlphaFoldDB" id="A0A7H0LMC2"/>
<accession>A0A7H0LMC2</accession>
<organism evidence="8 9">
    <name type="scientific">Sphingomonas alpina</name>
    <dbReference type="NCBI Taxonomy" id="653931"/>
    <lineage>
        <taxon>Bacteria</taxon>
        <taxon>Pseudomonadati</taxon>
        <taxon>Pseudomonadota</taxon>
        <taxon>Alphaproteobacteria</taxon>
        <taxon>Sphingomonadales</taxon>
        <taxon>Sphingomonadaceae</taxon>
        <taxon>Sphingomonas</taxon>
    </lineage>
</organism>
<reference evidence="8 9" key="1">
    <citation type="submission" date="2020-09" db="EMBL/GenBank/DDBJ databases">
        <title>Sphingomonas sp., a new species isolated from pork steak.</title>
        <authorList>
            <person name="Heidler von Heilborn D."/>
        </authorList>
    </citation>
    <scope>NUCLEOTIDE SEQUENCE [LARGE SCALE GENOMIC DNA]</scope>
    <source>
        <strain evidence="9">S8-3T</strain>
    </source>
</reference>
<dbReference type="SUPFAM" id="SSF56235">
    <property type="entry name" value="N-terminal nucleophile aminohydrolases (Ntn hydrolases)"/>
    <property type="match status" value="1"/>
</dbReference>
<comment type="cofactor">
    <cofactor evidence="6">
        <name>Ca(2+)</name>
        <dbReference type="ChEBI" id="CHEBI:29108"/>
    </cofactor>
    <text evidence="6">Binds 1 Ca(2+) ion per dimer.</text>
</comment>
<keyword evidence="4" id="KW-0865">Zymogen</keyword>
<dbReference type="Pfam" id="PF01804">
    <property type="entry name" value="Penicil_amidase"/>
    <property type="match status" value="1"/>
</dbReference>
<comment type="similarity">
    <text evidence="1">Belongs to the peptidase S45 family.</text>
</comment>
<dbReference type="PANTHER" id="PTHR34218:SF3">
    <property type="entry name" value="ACYL-HOMOSERINE LACTONE ACYLASE PVDQ"/>
    <property type="match status" value="1"/>
</dbReference>
<dbReference type="InterPro" id="IPR023343">
    <property type="entry name" value="Penicillin_amidase_dom1"/>
</dbReference>
<dbReference type="Gene3D" id="1.10.439.10">
    <property type="entry name" value="Penicillin Amidohydrolase, domain 1"/>
    <property type="match status" value="1"/>
</dbReference>
<keyword evidence="6" id="KW-0106">Calcium</keyword>
<evidence type="ECO:0000256" key="3">
    <source>
        <dbReference type="ARBA" id="ARBA00022801"/>
    </source>
</evidence>
<keyword evidence="2 7" id="KW-0732">Signal</keyword>
<evidence type="ECO:0000313" key="9">
    <source>
        <dbReference type="Proteomes" id="UP000516148"/>
    </source>
</evidence>
<evidence type="ECO:0000313" key="8">
    <source>
        <dbReference type="EMBL" id="QNQ10825.1"/>
    </source>
</evidence>
<dbReference type="InterPro" id="IPR014395">
    <property type="entry name" value="Pen/GL7ACA/AHL_acylase"/>
</dbReference>
<feature type="binding site" evidence="6">
    <location>
        <position position="261"/>
    </location>
    <ligand>
        <name>Ca(2+)</name>
        <dbReference type="ChEBI" id="CHEBI:29108"/>
    </ligand>
</feature>
<proteinExistence type="inferred from homology"/>